<organism evidence="2 3">
    <name type="scientific">Papaver nudicaule</name>
    <name type="common">Iceland poppy</name>
    <dbReference type="NCBI Taxonomy" id="74823"/>
    <lineage>
        <taxon>Eukaryota</taxon>
        <taxon>Viridiplantae</taxon>
        <taxon>Streptophyta</taxon>
        <taxon>Embryophyta</taxon>
        <taxon>Tracheophyta</taxon>
        <taxon>Spermatophyta</taxon>
        <taxon>Magnoliopsida</taxon>
        <taxon>Ranunculales</taxon>
        <taxon>Papaveraceae</taxon>
        <taxon>Papaveroideae</taxon>
        <taxon>Papaver</taxon>
    </lineage>
</organism>
<sequence>MNDYFMNGVAESNNYTCIGAPLGHVFPHDHADRTSRVLSSLSGTNTTTTTQTTTGRGGMEGSLMQSDQEDGLIWGPTSYPRTQQQQQQH</sequence>
<dbReference type="Proteomes" id="UP001177140">
    <property type="component" value="Unassembled WGS sequence"/>
</dbReference>
<name>A0AA41RVL3_PAPNU</name>
<feature type="compositionally biased region" description="Low complexity" evidence="1">
    <location>
        <begin position="43"/>
        <end position="54"/>
    </location>
</feature>
<evidence type="ECO:0000313" key="2">
    <source>
        <dbReference type="EMBL" id="MCL7025139.1"/>
    </source>
</evidence>
<gene>
    <name evidence="2" type="ORF">MKW94_027294</name>
</gene>
<evidence type="ECO:0000256" key="1">
    <source>
        <dbReference type="SAM" id="MobiDB-lite"/>
    </source>
</evidence>
<accession>A0AA41RVL3</accession>
<dbReference type="AlphaFoldDB" id="A0AA41RVL3"/>
<feature type="region of interest" description="Disordered" evidence="1">
    <location>
        <begin position="36"/>
        <end position="89"/>
    </location>
</feature>
<comment type="caution">
    <text evidence="2">The sequence shown here is derived from an EMBL/GenBank/DDBJ whole genome shotgun (WGS) entry which is preliminary data.</text>
</comment>
<dbReference type="EMBL" id="JAJJMA010041955">
    <property type="protein sequence ID" value="MCL7025139.1"/>
    <property type="molecule type" value="Genomic_DNA"/>
</dbReference>
<evidence type="ECO:0000313" key="3">
    <source>
        <dbReference type="Proteomes" id="UP001177140"/>
    </source>
</evidence>
<proteinExistence type="predicted"/>
<keyword evidence="3" id="KW-1185">Reference proteome</keyword>
<reference evidence="2" key="1">
    <citation type="submission" date="2022-03" db="EMBL/GenBank/DDBJ databases">
        <title>A functionally conserved STORR gene fusion in Papaver species that diverged 16.8 million years ago.</title>
        <authorList>
            <person name="Catania T."/>
        </authorList>
    </citation>
    <scope>NUCLEOTIDE SEQUENCE</scope>
    <source>
        <strain evidence="2">S-191538</strain>
    </source>
</reference>
<protein>
    <submittedName>
        <fullName evidence="2">Uncharacterized protein</fullName>
    </submittedName>
</protein>